<protein>
    <submittedName>
        <fullName evidence="5">Transglycosylase</fullName>
    </submittedName>
</protein>
<evidence type="ECO:0000256" key="2">
    <source>
        <dbReference type="ARBA" id="ARBA00022679"/>
    </source>
</evidence>
<accession>E8LIJ4</accession>
<feature type="transmembrane region" description="Helical" evidence="3">
    <location>
        <begin position="179"/>
        <end position="198"/>
    </location>
</feature>
<dbReference type="Pfam" id="PF00912">
    <property type="entry name" value="Transgly"/>
    <property type="match status" value="1"/>
</dbReference>
<dbReference type="SUPFAM" id="SSF53955">
    <property type="entry name" value="Lysozyme-like"/>
    <property type="match status" value="1"/>
</dbReference>
<dbReference type="PANTHER" id="PTHR32282:SF33">
    <property type="entry name" value="PEPTIDOGLYCAN GLYCOSYLTRANSFERASE"/>
    <property type="match status" value="1"/>
</dbReference>
<comment type="pathway">
    <text evidence="1">Cell wall biogenesis; peptidoglycan biosynthesis.</text>
</comment>
<evidence type="ECO:0000313" key="5">
    <source>
        <dbReference type="EMBL" id="EFY07659.1"/>
    </source>
</evidence>
<dbReference type="GO" id="GO:0008955">
    <property type="term" value="F:peptidoglycan glycosyltransferase activity"/>
    <property type="evidence" value="ECO:0007669"/>
    <property type="project" value="TreeGrafter"/>
</dbReference>
<evidence type="ECO:0000313" key="6">
    <source>
        <dbReference type="Proteomes" id="UP000018458"/>
    </source>
</evidence>
<dbReference type="STRING" id="762983.HMPREF9444_00513"/>
<keyword evidence="6" id="KW-1185">Reference proteome</keyword>
<feature type="transmembrane region" description="Helical" evidence="3">
    <location>
        <begin position="80"/>
        <end position="102"/>
    </location>
</feature>
<keyword evidence="3" id="KW-0812">Transmembrane</keyword>
<evidence type="ECO:0000256" key="3">
    <source>
        <dbReference type="SAM" id="Phobius"/>
    </source>
</evidence>
<feature type="transmembrane region" description="Helical" evidence="3">
    <location>
        <begin position="152"/>
        <end position="173"/>
    </location>
</feature>
<name>E8LIJ4_SUCHY</name>
<reference evidence="5 6" key="1">
    <citation type="submission" date="2011-01" db="EMBL/GenBank/DDBJ databases">
        <authorList>
            <person name="Weinstock G."/>
            <person name="Sodergren E."/>
            <person name="Clifton S."/>
            <person name="Fulton L."/>
            <person name="Fulton B."/>
            <person name="Courtney L."/>
            <person name="Fronick C."/>
            <person name="Harrison M."/>
            <person name="Strong C."/>
            <person name="Farmer C."/>
            <person name="Delahaunty K."/>
            <person name="Markovic C."/>
            <person name="Hall O."/>
            <person name="Minx P."/>
            <person name="Tomlinson C."/>
            <person name="Mitreva M."/>
            <person name="Hou S."/>
            <person name="Chen J."/>
            <person name="Wollam A."/>
            <person name="Pepin K.H."/>
            <person name="Johnson M."/>
            <person name="Bhonagiri V."/>
            <person name="Zhang X."/>
            <person name="Suruliraj S."/>
            <person name="Warren W."/>
            <person name="Chinwalla A."/>
            <person name="Mardis E.R."/>
            <person name="Wilson R.K."/>
        </authorList>
    </citation>
    <scope>NUCLEOTIDE SEQUENCE [LARGE SCALE GENOMIC DNA]</scope>
    <source>
        <strain evidence="6">DSM 22608 / JCM 16073 / KCTC 15190 / YIT 12066</strain>
    </source>
</reference>
<gene>
    <name evidence="5" type="ORF">HMPREF9444_00513</name>
</gene>
<keyword evidence="3" id="KW-0472">Membrane</keyword>
<dbReference type="EMBL" id="AEVO01000024">
    <property type="protein sequence ID" value="EFY07659.1"/>
    <property type="molecule type" value="Genomic_DNA"/>
</dbReference>
<dbReference type="InterPro" id="IPR036950">
    <property type="entry name" value="PBP_transglycosylase"/>
</dbReference>
<keyword evidence="3" id="KW-1133">Transmembrane helix</keyword>
<dbReference type="eggNOG" id="COG0744">
    <property type="taxonomic scope" value="Bacteria"/>
</dbReference>
<evidence type="ECO:0000259" key="4">
    <source>
        <dbReference type="Pfam" id="PF00912"/>
    </source>
</evidence>
<feature type="domain" description="Glycosyl transferase family 51" evidence="4">
    <location>
        <begin position="312"/>
        <end position="404"/>
    </location>
</feature>
<comment type="caution">
    <text evidence="5">The sequence shown here is derived from an EMBL/GenBank/DDBJ whole genome shotgun (WGS) entry which is preliminary data.</text>
</comment>
<keyword evidence="2" id="KW-0808">Transferase</keyword>
<sequence>MTLNFSKNPVDDVQKDIYIKELEQSYQKSYENDRTLSAFKNIVVFVSICSIIGSAAVSFFAENTIFNKNEPYSILYKRWFILFISFSVYFVWCILVCEIAKLQKQSILCKRKIVLLRELLNIDYSAYDVLPKNDVSGAKNPFLIRYSQEIPASYKMILLISWCFNSLLLFYIYCLNKSMFGLYLAISIIQFLSLIILYKKGILERYESFYSIVGCMLSRILHVKIIETFENTIHSNLTALTEAKRLNLNLEDYYKILIAIEDKNFYKHKGIDIKRTLAIFIKCLIPNCVLKSLSRFTKDKNNYLYKTIYKITQIKGGGSTITQQYFRSNFIIDFHKKYRRKILELYFSRFWINCFFDKQTQLNLYLVSVRFDKNVIGIISAHQYFFGKIIRYPTKSQIFVLLDRLSNVSSTILAENIFYKLESLFSIKLINQEDIISILCCYKNLISNNKIFDPTNDFLKLEEFCNRLIYKI</sequence>
<dbReference type="InterPro" id="IPR023346">
    <property type="entry name" value="Lysozyme-like_dom_sf"/>
</dbReference>
<dbReference type="Gene3D" id="1.10.3810.10">
    <property type="entry name" value="Biosynthetic peptidoglycan transglycosylase-like"/>
    <property type="match status" value="1"/>
</dbReference>
<dbReference type="InterPro" id="IPR001264">
    <property type="entry name" value="Glyco_trans_51"/>
</dbReference>
<dbReference type="HOGENOM" id="CLU_048115_0_0_6"/>
<dbReference type="AlphaFoldDB" id="E8LIJ4"/>
<dbReference type="InterPro" id="IPR050396">
    <property type="entry name" value="Glycosyltr_51/Transpeptidase"/>
</dbReference>
<evidence type="ECO:0000256" key="1">
    <source>
        <dbReference type="ARBA" id="ARBA00004752"/>
    </source>
</evidence>
<proteinExistence type="predicted"/>
<feature type="transmembrane region" description="Helical" evidence="3">
    <location>
        <begin position="38"/>
        <end position="60"/>
    </location>
</feature>
<organism evidence="5 6">
    <name type="scientific">Succinatimonas hippei (strain DSM 22608 / JCM 16073 / KCTC 15190 / YIT 12066)</name>
    <dbReference type="NCBI Taxonomy" id="762983"/>
    <lineage>
        <taxon>Bacteria</taxon>
        <taxon>Pseudomonadati</taxon>
        <taxon>Pseudomonadota</taxon>
        <taxon>Gammaproteobacteria</taxon>
        <taxon>Aeromonadales</taxon>
        <taxon>Succinivibrionaceae</taxon>
        <taxon>Succinatimonas</taxon>
    </lineage>
</organism>
<dbReference type="Proteomes" id="UP000018458">
    <property type="component" value="Unassembled WGS sequence"/>
</dbReference>
<dbReference type="PANTHER" id="PTHR32282">
    <property type="entry name" value="BINDING PROTEIN TRANSPEPTIDASE, PUTATIVE-RELATED"/>
    <property type="match status" value="1"/>
</dbReference>